<comment type="caution">
    <text evidence="1">The sequence shown here is derived from an EMBL/GenBank/DDBJ whole genome shotgun (WGS) entry which is preliminary data.</text>
</comment>
<name>A0A9N9A8P7_9GLOM</name>
<dbReference type="AlphaFoldDB" id="A0A9N9A8P7"/>
<evidence type="ECO:0000313" key="2">
    <source>
        <dbReference type="Proteomes" id="UP000789739"/>
    </source>
</evidence>
<evidence type="ECO:0000313" key="1">
    <source>
        <dbReference type="EMBL" id="CAG8520271.1"/>
    </source>
</evidence>
<protein>
    <submittedName>
        <fullName evidence="1">10901_t:CDS:1</fullName>
    </submittedName>
</protein>
<dbReference type="OrthoDB" id="2538345at2759"/>
<keyword evidence="2" id="KW-1185">Reference proteome</keyword>
<sequence length="284" mass="33081">MVGNIISWEWKTVGSTKCESAFTLLSVPARTPLKDGECAQRARIVVKVVVLDPVLPNAIIEKLGDEDGRDLTRDQSLSPTIVYRRQCEYLRQEEERVTRLHLVHHHQKKIAKGGNVKKKKKRDKSKTLKYKWGAFGVISETDMKSKEEEFNLWLLEVQNLNPESISPPLMKEHFKRFVEDYNTATLPHVKYYGLEKWEAEQRAKRYNTSRDQVEEKGATFDFAKDEEEIRRMHRQGSHVPPPTGPLYTKEQLLEVKRVTAERIQAEKLRKMGFTPKESMGVRYE</sequence>
<dbReference type="Proteomes" id="UP000789739">
    <property type="component" value="Unassembled WGS sequence"/>
</dbReference>
<reference evidence="1" key="1">
    <citation type="submission" date="2021-06" db="EMBL/GenBank/DDBJ databases">
        <authorList>
            <person name="Kallberg Y."/>
            <person name="Tangrot J."/>
            <person name="Rosling A."/>
        </authorList>
    </citation>
    <scope>NUCLEOTIDE SEQUENCE</scope>
    <source>
        <strain evidence="1">BR232B</strain>
    </source>
</reference>
<dbReference type="EMBL" id="CAJVPI010000329">
    <property type="protein sequence ID" value="CAG8520271.1"/>
    <property type="molecule type" value="Genomic_DNA"/>
</dbReference>
<proteinExistence type="predicted"/>
<dbReference type="PANTHER" id="PTHR34689">
    <property type="entry name" value="NUCLEIC ACID-BINDING PROTEIN"/>
    <property type="match status" value="1"/>
</dbReference>
<dbReference type="PANTHER" id="PTHR34689:SF1">
    <property type="entry name" value="NUCLEIC ACID-BINDING PROTEIN"/>
    <property type="match status" value="1"/>
</dbReference>
<organism evidence="1 2">
    <name type="scientific">Paraglomus brasilianum</name>
    <dbReference type="NCBI Taxonomy" id="144538"/>
    <lineage>
        <taxon>Eukaryota</taxon>
        <taxon>Fungi</taxon>
        <taxon>Fungi incertae sedis</taxon>
        <taxon>Mucoromycota</taxon>
        <taxon>Glomeromycotina</taxon>
        <taxon>Glomeromycetes</taxon>
        <taxon>Paraglomerales</taxon>
        <taxon>Paraglomeraceae</taxon>
        <taxon>Paraglomus</taxon>
    </lineage>
</organism>
<gene>
    <name evidence="1" type="ORF">PBRASI_LOCUS3588</name>
</gene>
<accession>A0A9N9A8P7</accession>